<evidence type="ECO:0008006" key="3">
    <source>
        <dbReference type="Google" id="ProtNLM"/>
    </source>
</evidence>
<dbReference type="Pfam" id="PF10782">
    <property type="entry name" value="zf-C2HCIx2C"/>
    <property type="match status" value="1"/>
</dbReference>
<reference evidence="1" key="1">
    <citation type="submission" date="2023-07" db="EMBL/GenBank/DDBJ databases">
        <title>Genomic Encyclopedia of Type Strains, Phase IV (KMG-IV): sequencing the most valuable type-strain genomes for metagenomic binning, comparative biology and taxonomic classification.</title>
        <authorList>
            <person name="Goeker M."/>
        </authorList>
    </citation>
    <scope>NUCLEOTIDE SEQUENCE</scope>
    <source>
        <strain evidence="1">DSM 23947</strain>
    </source>
</reference>
<dbReference type="Proteomes" id="UP001237207">
    <property type="component" value="Unassembled WGS sequence"/>
</dbReference>
<dbReference type="AlphaFoldDB" id="A0AAJ1SYM2"/>
<sequence length="58" mass="6814">MKRKQLFLEVEEIMETYCVDCLVKETLRKEKGKTSAHRFCITQCTVGDKLKKYGKKLS</sequence>
<name>A0AAJ1SYM2_9BACI</name>
<keyword evidence="2" id="KW-1185">Reference proteome</keyword>
<dbReference type="InterPro" id="IPR019718">
    <property type="entry name" value="DUF2602"/>
</dbReference>
<organism evidence="1 2">
    <name type="scientific">Oikeobacillus pervagus</name>
    <dbReference type="NCBI Taxonomy" id="1325931"/>
    <lineage>
        <taxon>Bacteria</taxon>
        <taxon>Bacillati</taxon>
        <taxon>Bacillota</taxon>
        <taxon>Bacilli</taxon>
        <taxon>Bacillales</taxon>
        <taxon>Bacillaceae</taxon>
        <taxon>Oikeobacillus</taxon>
    </lineage>
</organism>
<accession>A0AAJ1SYM2</accession>
<dbReference type="EMBL" id="JAUSUC010000001">
    <property type="protein sequence ID" value="MDQ0213622.1"/>
    <property type="molecule type" value="Genomic_DNA"/>
</dbReference>
<evidence type="ECO:0000313" key="2">
    <source>
        <dbReference type="Proteomes" id="UP001237207"/>
    </source>
</evidence>
<evidence type="ECO:0000313" key="1">
    <source>
        <dbReference type="EMBL" id="MDQ0213622.1"/>
    </source>
</evidence>
<protein>
    <recommendedName>
        <fullName evidence="3">Zinc-finger domain-containing protein</fullName>
    </recommendedName>
</protein>
<dbReference type="RefSeq" id="WP_307255609.1">
    <property type="nucleotide sequence ID" value="NZ_JAUSUC010000001.1"/>
</dbReference>
<proteinExistence type="predicted"/>
<gene>
    <name evidence="1" type="ORF">J2S13_000016</name>
</gene>
<comment type="caution">
    <text evidence="1">The sequence shown here is derived from an EMBL/GenBank/DDBJ whole genome shotgun (WGS) entry which is preliminary data.</text>
</comment>